<keyword evidence="2" id="KW-1185">Reference proteome</keyword>
<proteinExistence type="predicted"/>
<dbReference type="OrthoDB" id="3210980at2"/>
<organism evidence="1 2">
    <name type="scientific">Gulosibacter macacae</name>
    <dbReference type="NCBI Taxonomy" id="2488791"/>
    <lineage>
        <taxon>Bacteria</taxon>
        <taxon>Bacillati</taxon>
        <taxon>Actinomycetota</taxon>
        <taxon>Actinomycetes</taxon>
        <taxon>Micrococcales</taxon>
        <taxon>Microbacteriaceae</taxon>
        <taxon>Gulosibacter</taxon>
    </lineage>
</organism>
<dbReference type="RefSeq" id="WP_124969136.1">
    <property type="nucleotide sequence ID" value="NZ_RQVS01000001.1"/>
</dbReference>
<evidence type="ECO:0000313" key="2">
    <source>
        <dbReference type="Proteomes" id="UP000274391"/>
    </source>
</evidence>
<dbReference type="EMBL" id="RQVS01000001">
    <property type="protein sequence ID" value="RRJ88844.1"/>
    <property type="molecule type" value="Genomic_DNA"/>
</dbReference>
<evidence type="ECO:0000313" key="1">
    <source>
        <dbReference type="EMBL" id="RRJ88844.1"/>
    </source>
</evidence>
<sequence>MVVSLHPVPAEFDSAAESIRAVEFRSDLRVNEIRPPEGLAPNSMALAADVSPGDLHGDSQLGTGRFILLHDVSRPEAWRGEFRVVCFAQAPLETDIGGDGMLPEVAWSWLTDALKQCGAEYLYASGTVTVVNSKGFGELTDQGEGSQIEMRASWTPQTPELGPHVEAWSELLCMLGGLPPVDSSEVPVLRARRANGRR</sequence>
<comment type="caution">
    <text evidence="1">The sequence shown here is derived from an EMBL/GenBank/DDBJ whole genome shotgun (WGS) entry which is preliminary data.</text>
</comment>
<dbReference type="InterPro" id="IPR021555">
    <property type="entry name" value="DUF3000"/>
</dbReference>
<protein>
    <submittedName>
        <fullName evidence="1">DUF3000 domain-containing protein</fullName>
    </submittedName>
</protein>
<name>A0A3P3W251_9MICO</name>
<dbReference type="Proteomes" id="UP000274391">
    <property type="component" value="Unassembled WGS sequence"/>
</dbReference>
<dbReference type="AlphaFoldDB" id="A0A3P3W251"/>
<accession>A0A3P3W251</accession>
<gene>
    <name evidence="1" type="ORF">EG850_01525</name>
</gene>
<reference evidence="1 2" key="1">
    <citation type="submission" date="2018-11" db="EMBL/GenBank/DDBJ databases">
        <title>YIM 102482-1 draft genome.</title>
        <authorList>
            <person name="Li G."/>
            <person name="Jiang Y."/>
        </authorList>
    </citation>
    <scope>NUCLEOTIDE SEQUENCE [LARGE SCALE GENOMIC DNA]</scope>
    <source>
        <strain evidence="1 2">YIM 102482-1</strain>
    </source>
</reference>
<dbReference type="Pfam" id="PF11452">
    <property type="entry name" value="DUF3000"/>
    <property type="match status" value="1"/>
</dbReference>